<gene>
    <name evidence="3" type="ORF">HMPREF9087_1840</name>
</gene>
<evidence type="ECO:0000259" key="1">
    <source>
        <dbReference type="Pfam" id="PF08279"/>
    </source>
</evidence>
<evidence type="ECO:0000259" key="2">
    <source>
        <dbReference type="Pfam" id="PF13280"/>
    </source>
</evidence>
<dbReference type="PANTHER" id="PTHR34580">
    <property type="match status" value="1"/>
</dbReference>
<reference evidence="3 4" key="1">
    <citation type="submission" date="2011-01" db="EMBL/GenBank/DDBJ databases">
        <authorList>
            <person name="Muzny D."/>
            <person name="Qin X."/>
            <person name="Deng J."/>
            <person name="Jiang H."/>
            <person name="Liu Y."/>
            <person name="Qu J."/>
            <person name="Song X.-Z."/>
            <person name="Zhang L."/>
            <person name="Thornton R."/>
            <person name="Coyle M."/>
            <person name="Francisco L."/>
            <person name="Jackson L."/>
            <person name="Javaid M."/>
            <person name="Korchina V."/>
            <person name="Kovar C."/>
            <person name="Mata R."/>
            <person name="Mathew T."/>
            <person name="Ngo R."/>
            <person name="Nguyen L."/>
            <person name="Nguyen N."/>
            <person name="Okwuonu G."/>
            <person name="Ongeri F."/>
            <person name="Pham C."/>
            <person name="Simmons D."/>
            <person name="Wilczek-Boney K."/>
            <person name="Hale W."/>
            <person name="Jakkamsetti A."/>
            <person name="Pham P."/>
            <person name="Ruth R."/>
            <person name="San Lucas F."/>
            <person name="Warren J."/>
            <person name="Zhang J."/>
            <person name="Zhao Z."/>
            <person name="Zhou C."/>
            <person name="Zhu D."/>
            <person name="Lee S."/>
            <person name="Bess C."/>
            <person name="Blankenburg K."/>
            <person name="Forbes L."/>
            <person name="Fu Q."/>
            <person name="Gubbala S."/>
            <person name="Hirani K."/>
            <person name="Jayaseelan J.C."/>
            <person name="Lara F."/>
            <person name="Munidasa M."/>
            <person name="Palculict T."/>
            <person name="Patil S."/>
            <person name="Pu L.-L."/>
            <person name="Saada N."/>
            <person name="Tang L."/>
            <person name="Weissenberger G."/>
            <person name="Zhu Y."/>
            <person name="Hemphill L."/>
            <person name="Shang Y."/>
            <person name="Youmans B."/>
            <person name="Ayvaz T."/>
            <person name="Ross M."/>
            <person name="Santibanez J."/>
            <person name="Aqrawi P."/>
            <person name="Gross S."/>
            <person name="Joshi V."/>
            <person name="Fowler G."/>
            <person name="Nazareth L."/>
            <person name="Reid J."/>
            <person name="Worley K."/>
            <person name="Petrosino J."/>
            <person name="Highlander S."/>
            <person name="Gibbs R."/>
        </authorList>
    </citation>
    <scope>NUCLEOTIDE SEQUENCE [LARGE SCALE GENOMIC DNA]</scope>
    <source>
        <strain evidence="3 4">ATCC 12755</strain>
    </source>
</reference>
<dbReference type="Gene3D" id="1.10.10.10">
    <property type="entry name" value="Winged helix-like DNA-binding domain superfamily/Winged helix DNA-binding domain"/>
    <property type="match status" value="1"/>
</dbReference>
<dbReference type="InterPro" id="IPR051534">
    <property type="entry name" value="CBASS_pafABC_assoc_protein"/>
</dbReference>
<dbReference type="InterPro" id="IPR036388">
    <property type="entry name" value="WH-like_DNA-bd_sf"/>
</dbReference>
<dbReference type="InterPro" id="IPR013196">
    <property type="entry name" value="HTH_11"/>
</dbReference>
<dbReference type="SUPFAM" id="SSF46785">
    <property type="entry name" value="Winged helix' DNA-binding domain"/>
    <property type="match status" value="1"/>
</dbReference>
<comment type="caution">
    <text evidence="3">The sequence shown here is derived from an EMBL/GenBank/DDBJ whole genome shotgun (WGS) entry which is preliminary data.</text>
</comment>
<dbReference type="EMBL" id="AEWT01000013">
    <property type="protein sequence ID" value="EGC69556.1"/>
    <property type="molecule type" value="Genomic_DNA"/>
</dbReference>
<dbReference type="HOGENOM" id="CLU_041141_5_2_9"/>
<dbReference type="PANTHER" id="PTHR34580:SF9">
    <property type="entry name" value="SLL5097 PROTEIN"/>
    <property type="match status" value="1"/>
</dbReference>
<sequence>MEKEMKKSERLTQELLYLQGKTTFHLADLMETFAISKRTAVRDVQSLEELGLPLVVEAGRYGGYQILKNQLTPLYFDKNERYTLFFALQLLQKLSDSPFDRSYQGLRRKLLQSFYQGDTDWLEKMETAVSFQGVPQLTSAPILSALFSAIVQEQVIQFTYQRYQKTNKTVQPYQLDFRAGYWYCLAFDCQKQVFRRYRCDAMQGLAPTEKTGYTLQQLDEKQLQQQVLTQTLGYHIRFDLSAKERLWQEKYPDMAVVERPSELCLEGHIADNELDFLADFLLQFGPTIKEIEPLALKQAYTEKVRRMLQPFTTD</sequence>
<feature type="domain" description="Helix-turn-helix type 11" evidence="1">
    <location>
        <begin position="10"/>
        <end position="65"/>
    </location>
</feature>
<organism evidence="3 4">
    <name type="scientific">Enterococcus casseliflavus ATCC 12755</name>
    <dbReference type="NCBI Taxonomy" id="888066"/>
    <lineage>
        <taxon>Bacteria</taxon>
        <taxon>Bacillati</taxon>
        <taxon>Bacillota</taxon>
        <taxon>Bacilli</taxon>
        <taxon>Lactobacillales</taxon>
        <taxon>Enterococcaceae</taxon>
        <taxon>Enterococcus</taxon>
    </lineage>
</organism>
<dbReference type="Pfam" id="PF08279">
    <property type="entry name" value="HTH_11"/>
    <property type="match status" value="1"/>
</dbReference>
<dbReference type="Proteomes" id="UP000004835">
    <property type="component" value="Unassembled WGS sequence"/>
</dbReference>
<dbReference type="AlphaFoldDB" id="F0EK98"/>
<evidence type="ECO:0000313" key="3">
    <source>
        <dbReference type="EMBL" id="EGC69556.1"/>
    </source>
</evidence>
<name>F0EK98_ENTCA</name>
<dbReference type="Pfam" id="PF13280">
    <property type="entry name" value="WYL"/>
    <property type="match status" value="1"/>
</dbReference>
<dbReference type="PROSITE" id="PS52050">
    <property type="entry name" value="WYL"/>
    <property type="match status" value="1"/>
</dbReference>
<dbReference type="InterPro" id="IPR026881">
    <property type="entry name" value="WYL_dom"/>
</dbReference>
<dbReference type="InterPro" id="IPR036390">
    <property type="entry name" value="WH_DNA-bd_sf"/>
</dbReference>
<feature type="domain" description="WYL" evidence="2">
    <location>
        <begin position="142"/>
        <end position="205"/>
    </location>
</feature>
<evidence type="ECO:0000313" key="4">
    <source>
        <dbReference type="Proteomes" id="UP000004835"/>
    </source>
</evidence>
<protein>
    <submittedName>
        <fullName evidence="3">HTH domain protein</fullName>
    </submittedName>
</protein>
<proteinExistence type="predicted"/>
<accession>F0EK98</accession>